<feature type="region of interest" description="Disordered" evidence="1">
    <location>
        <begin position="59"/>
        <end position="91"/>
    </location>
</feature>
<evidence type="ECO:0000313" key="3">
    <source>
        <dbReference type="Proteomes" id="UP001558613"/>
    </source>
</evidence>
<name>A0ABR3LK38_9TELE</name>
<gene>
    <name evidence="2" type="ORF">QQF64_019634</name>
</gene>
<sequence>MESEMKAMRSSVTAMYELYARALGDGAEEMGLDVCGTIDELLSLEEKLKDDTFRKRVTPHLSLVGGPNPGENTQCLARIQPEGEKREKTTP</sequence>
<comment type="caution">
    <text evidence="2">The sequence shown here is derived from an EMBL/GenBank/DDBJ whole genome shotgun (WGS) entry which is preliminary data.</text>
</comment>
<organism evidence="2 3">
    <name type="scientific">Cirrhinus molitorella</name>
    <name type="common">mud carp</name>
    <dbReference type="NCBI Taxonomy" id="172907"/>
    <lineage>
        <taxon>Eukaryota</taxon>
        <taxon>Metazoa</taxon>
        <taxon>Chordata</taxon>
        <taxon>Craniata</taxon>
        <taxon>Vertebrata</taxon>
        <taxon>Euteleostomi</taxon>
        <taxon>Actinopterygii</taxon>
        <taxon>Neopterygii</taxon>
        <taxon>Teleostei</taxon>
        <taxon>Ostariophysi</taxon>
        <taxon>Cypriniformes</taxon>
        <taxon>Cyprinidae</taxon>
        <taxon>Labeoninae</taxon>
        <taxon>Labeonini</taxon>
        <taxon>Cirrhinus</taxon>
    </lineage>
</organism>
<accession>A0ABR3LK38</accession>
<evidence type="ECO:0000256" key="1">
    <source>
        <dbReference type="SAM" id="MobiDB-lite"/>
    </source>
</evidence>
<proteinExistence type="predicted"/>
<feature type="compositionally biased region" description="Basic and acidic residues" evidence="1">
    <location>
        <begin position="81"/>
        <end position="91"/>
    </location>
</feature>
<evidence type="ECO:0000313" key="2">
    <source>
        <dbReference type="EMBL" id="KAL1251838.1"/>
    </source>
</evidence>
<dbReference type="EMBL" id="JAYMGO010000022">
    <property type="protein sequence ID" value="KAL1251838.1"/>
    <property type="molecule type" value="Genomic_DNA"/>
</dbReference>
<keyword evidence="3" id="KW-1185">Reference proteome</keyword>
<reference evidence="2 3" key="1">
    <citation type="submission" date="2023-09" db="EMBL/GenBank/DDBJ databases">
        <authorList>
            <person name="Wang M."/>
        </authorList>
    </citation>
    <scope>NUCLEOTIDE SEQUENCE [LARGE SCALE GENOMIC DNA]</scope>
    <source>
        <strain evidence="2">GT-2023</strain>
        <tissue evidence="2">Liver</tissue>
    </source>
</reference>
<dbReference type="Proteomes" id="UP001558613">
    <property type="component" value="Unassembled WGS sequence"/>
</dbReference>
<protein>
    <submittedName>
        <fullName evidence="2">Uncharacterized protein</fullName>
    </submittedName>
</protein>